<proteinExistence type="predicted"/>
<evidence type="ECO:0000313" key="1">
    <source>
        <dbReference type="EMBL" id="MEY8538000.1"/>
    </source>
</evidence>
<organism evidence="1 2">
    <name type="scientific">Lactococcus muris</name>
    <dbReference type="NCBI Taxonomy" id="2941330"/>
    <lineage>
        <taxon>Bacteria</taxon>
        <taxon>Bacillati</taxon>
        <taxon>Bacillota</taxon>
        <taxon>Bacilli</taxon>
        <taxon>Lactobacillales</taxon>
        <taxon>Streptococcaceae</taxon>
        <taxon>Lactococcus</taxon>
    </lineage>
</organism>
<name>A0ABV4DCV9_9LACT</name>
<protein>
    <submittedName>
        <fullName evidence="1">Uncharacterized protein</fullName>
    </submittedName>
</protein>
<reference evidence="1 2" key="1">
    <citation type="submission" date="2024-03" db="EMBL/GenBank/DDBJ databases">
        <title>Mouse gut bacterial collection (mGBC) of GemPharmatech.</title>
        <authorList>
            <person name="He Y."/>
            <person name="Dong L."/>
            <person name="Wu D."/>
            <person name="Gao X."/>
            <person name="Lin Z."/>
        </authorList>
    </citation>
    <scope>NUCLEOTIDE SEQUENCE [LARGE SCALE GENOMIC DNA]</scope>
    <source>
        <strain evidence="1 2">20-218</strain>
    </source>
</reference>
<sequence>MRGVQYRYLENKGGGNHLVHAIEPQFNSQWNIDPATDNYNDSTLDNGMKNWHDSLPGVVRRQVQPVQQEFTGVGPDAHISENWFTNNSDVVNGAIPIIGTPRAFILDFENPAFTAALKNDFAEVDSNGEKKAFALSVAEANHLSGPGKAFPTMASRAIIGFTRTPFGPSHPWLVMTVGAVTGSFTVINHVNGINTTVAPYWPALILRDQDGAWTSNI</sequence>
<dbReference type="EMBL" id="JBCLSQ010000012">
    <property type="protein sequence ID" value="MEY8538000.1"/>
    <property type="molecule type" value="Genomic_DNA"/>
</dbReference>
<accession>A0ABV4DCV9</accession>
<keyword evidence="2" id="KW-1185">Reference proteome</keyword>
<evidence type="ECO:0000313" key="2">
    <source>
        <dbReference type="Proteomes" id="UP001565242"/>
    </source>
</evidence>
<dbReference type="Proteomes" id="UP001565242">
    <property type="component" value="Unassembled WGS sequence"/>
</dbReference>
<gene>
    <name evidence="1" type="ORF">AALM99_06045</name>
</gene>
<comment type="caution">
    <text evidence="1">The sequence shown here is derived from an EMBL/GenBank/DDBJ whole genome shotgun (WGS) entry which is preliminary data.</text>
</comment>
<dbReference type="RefSeq" id="WP_369918189.1">
    <property type="nucleotide sequence ID" value="NZ_JBCLSQ010000012.1"/>
</dbReference>